<evidence type="ECO:0000313" key="2">
    <source>
        <dbReference type="Proteomes" id="UP000238532"/>
    </source>
</evidence>
<dbReference type="Gene3D" id="1.20.120.330">
    <property type="entry name" value="Nucleotidyltransferases domain 2"/>
    <property type="match status" value="1"/>
</dbReference>
<dbReference type="NCBIfam" id="TIGR01987">
    <property type="entry name" value="HI0074"/>
    <property type="match status" value="1"/>
</dbReference>
<dbReference type="SUPFAM" id="SSF81593">
    <property type="entry name" value="Nucleotidyltransferase substrate binding subunit/domain"/>
    <property type="match status" value="1"/>
</dbReference>
<evidence type="ECO:0000313" key="1">
    <source>
        <dbReference type="EMBL" id="PRJ62404.1"/>
    </source>
</evidence>
<reference evidence="1 2" key="1">
    <citation type="submission" date="2017-04" db="EMBL/GenBank/DDBJ databases">
        <title>Haemophilus influenzae in COPD genome sequencing project.</title>
        <authorList>
            <person name="Murphy T.F."/>
            <person name="Kong Y."/>
            <person name="Nadendla S."/>
            <person name="Tettelin H."/>
            <person name="Pettigrew M."/>
        </authorList>
    </citation>
    <scope>NUCLEOTIDE SEQUENCE [LARGE SCALE GENOMIC DNA]</scope>
    <source>
        <strain evidence="1 2">56P127H1</strain>
    </source>
</reference>
<protein>
    <submittedName>
        <fullName evidence="1">Nucleotidyltransferase substrate binding protein like protein</fullName>
    </submittedName>
</protein>
<sequence length="138" mass="16479">MRSNNRWLQRFQNYQRSLFHLKNEVTQYGNTNIDVIKKGIIQSFEITHELSWKLMQDILREEGESELYGSKSATRLAFNRGLINQGEIWLEMIKSRNLTVHTYDQQMINEEFDKIIHQYLPAFASFEQKVCMICQNLD</sequence>
<dbReference type="GO" id="GO:0016740">
    <property type="term" value="F:transferase activity"/>
    <property type="evidence" value="ECO:0007669"/>
    <property type="project" value="UniProtKB-KW"/>
</dbReference>
<organism evidence="1 2">
    <name type="scientific">Haemophilus influenzae</name>
    <dbReference type="NCBI Taxonomy" id="727"/>
    <lineage>
        <taxon>Bacteria</taxon>
        <taxon>Pseudomonadati</taxon>
        <taxon>Pseudomonadota</taxon>
        <taxon>Gammaproteobacteria</taxon>
        <taxon>Pasteurellales</taxon>
        <taxon>Pasteurellaceae</taxon>
        <taxon>Haemophilus</taxon>
    </lineage>
</organism>
<proteinExistence type="predicted"/>
<comment type="caution">
    <text evidence="1">The sequence shown here is derived from an EMBL/GenBank/DDBJ whole genome shotgun (WGS) entry which is preliminary data.</text>
</comment>
<gene>
    <name evidence="1" type="ORF">BV102_01413</name>
</gene>
<name>A0A2S9RQE9_HAEIF</name>
<dbReference type="RefSeq" id="WP_105875378.1">
    <property type="nucleotide sequence ID" value="NZ_CP135754.1"/>
</dbReference>
<dbReference type="Pfam" id="PF08780">
    <property type="entry name" value="NTase_sub_bind"/>
    <property type="match status" value="1"/>
</dbReference>
<accession>A0A2S9RQE9</accession>
<dbReference type="InterPro" id="IPR010235">
    <property type="entry name" value="HepT"/>
</dbReference>
<dbReference type="Proteomes" id="UP000238532">
    <property type="component" value="Unassembled WGS sequence"/>
</dbReference>
<keyword evidence="1" id="KW-0808">Transferase</keyword>
<dbReference type="AlphaFoldDB" id="A0A2S9RQE9"/>
<dbReference type="EMBL" id="NEBY01000173">
    <property type="protein sequence ID" value="PRJ62404.1"/>
    <property type="molecule type" value="Genomic_DNA"/>
</dbReference>